<dbReference type="Proteomes" id="UP000327011">
    <property type="component" value="Unassembled WGS sequence"/>
</dbReference>
<protein>
    <recommendedName>
        <fullName evidence="5">Vegetative cell wall protein gp1</fullName>
    </recommendedName>
</protein>
<evidence type="ECO:0008006" key="5">
    <source>
        <dbReference type="Google" id="ProtNLM"/>
    </source>
</evidence>
<feature type="transmembrane region" description="Helical" evidence="2">
    <location>
        <begin position="16"/>
        <end position="37"/>
    </location>
</feature>
<keyword evidence="2" id="KW-0472">Membrane</keyword>
<name>A0A5J5K7A1_9ACTN</name>
<feature type="region of interest" description="Disordered" evidence="1">
    <location>
        <begin position="306"/>
        <end position="334"/>
    </location>
</feature>
<dbReference type="EMBL" id="VYTZ01000004">
    <property type="protein sequence ID" value="KAA9379165.1"/>
    <property type="molecule type" value="Genomic_DNA"/>
</dbReference>
<reference evidence="3 4" key="1">
    <citation type="submission" date="2019-09" db="EMBL/GenBank/DDBJ databases">
        <title>Screening of Novel Bioactive Compounds from Soil-Associated.</title>
        <authorList>
            <person name="Gong X."/>
        </authorList>
    </citation>
    <scope>NUCLEOTIDE SEQUENCE [LARGE SCALE GENOMIC DNA]</scope>
    <source>
        <strain evidence="3 4">Gxj-6</strain>
    </source>
</reference>
<evidence type="ECO:0000313" key="3">
    <source>
        <dbReference type="EMBL" id="KAA9379165.1"/>
    </source>
</evidence>
<dbReference type="RefSeq" id="WP_150933763.1">
    <property type="nucleotide sequence ID" value="NZ_VYTZ01000004.1"/>
</dbReference>
<organism evidence="3 4">
    <name type="scientific">Microbispora cellulosiformans</name>
    <dbReference type="NCBI Taxonomy" id="2614688"/>
    <lineage>
        <taxon>Bacteria</taxon>
        <taxon>Bacillati</taxon>
        <taxon>Actinomycetota</taxon>
        <taxon>Actinomycetes</taxon>
        <taxon>Streptosporangiales</taxon>
        <taxon>Streptosporangiaceae</taxon>
        <taxon>Microbispora</taxon>
    </lineage>
</organism>
<keyword evidence="2" id="KW-1133">Transmembrane helix</keyword>
<accession>A0A5J5K7A1</accession>
<feature type="transmembrane region" description="Helical" evidence="2">
    <location>
        <begin position="227"/>
        <end position="252"/>
    </location>
</feature>
<sequence length="334" mass="36561">MGGFLDELGKKLAERWLSLLVLPGLLYLAVTAAAMILGHRHALDVSYLAARITAWTTTPAASGTGGQVVAVVATLAAAAGAGLATQGVGSAAERLILAADWRTWPTPLRQLAEQRVGRRHTRWTTAHTEYHRLYQQAEQDRRAGAPPDLEQRARRHAEYRKYTRICLEAPDRPTWSGDRINVAAVRLDRDLHVDLPTVWPYLWLHLADTTRAEIATTRTAVTRAANLIGWALLYLLLAGWWWPATLITLILATVARHRIRTTASTYALLLEAVTRLHLAGLANHLGIDTSGKTSAAVGQTLTHQLHTQPLPPTTDLSPGHDPSAPFPKGDHPAR</sequence>
<keyword evidence="2" id="KW-0812">Transmembrane</keyword>
<evidence type="ECO:0000256" key="1">
    <source>
        <dbReference type="SAM" id="MobiDB-lite"/>
    </source>
</evidence>
<comment type="caution">
    <text evidence="3">The sequence shown here is derived from an EMBL/GenBank/DDBJ whole genome shotgun (WGS) entry which is preliminary data.</text>
</comment>
<evidence type="ECO:0000256" key="2">
    <source>
        <dbReference type="SAM" id="Phobius"/>
    </source>
</evidence>
<proteinExistence type="predicted"/>
<dbReference type="AlphaFoldDB" id="A0A5J5K7A1"/>
<gene>
    <name evidence="3" type="ORF">F5972_13325</name>
</gene>
<keyword evidence="4" id="KW-1185">Reference proteome</keyword>
<evidence type="ECO:0000313" key="4">
    <source>
        <dbReference type="Proteomes" id="UP000327011"/>
    </source>
</evidence>